<dbReference type="AlphaFoldDB" id="A0A9Q6N6Y3"/>
<protein>
    <submittedName>
        <fullName evidence="1">HrgA protein</fullName>
    </submittedName>
</protein>
<evidence type="ECO:0000313" key="2">
    <source>
        <dbReference type="Proteomes" id="UP000248188"/>
    </source>
</evidence>
<reference evidence="1 2" key="1">
    <citation type="submission" date="2018-06" db="EMBL/GenBank/DDBJ databases">
        <title>Pseudomonas diversity within urban Lake Michigan freshwaters.</title>
        <authorList>
            <person name="Batrich M."/>
            <person name="Hatzopoulos T."/>
            <person name="Putonti C."/>
        </authorList>
    </citation>
    <scope>NUCLEOTIDE SEQUENCE [LARGE SCALE GENOMIC DNA]</scope>
    <source>
        <strain evidence="1 2">MB-090624</strain>
    </source>
</reference>
<dbReference type="RefSeq" id="WP_110652806.1">
    <property type="nucleotide sequence ID" value="NZ_QJRN01000013.1"/>
</dbReference>
<gene>
    <name evidence="1" type="ORF">DMX08_20335</name>
</gene>
<name>A0A9Q6N6Y3_9PSED</name>
<dbReference type="Proteomes" id="UP000248188">
    <property type="component" value="Unassembled WGS sequence"/>
</dbReference>
<accession>A0A9Q6N6Y3</accession>
<proteinExistence type="predicted"/>
<sequence>MASLNLRERVIDRLQSQPDTQHTARELAQWIFEQFPAECAVKKAGSGSHIQTDADLVQQLAAEIAGSRPRWQKQQPQLKTTEGRPRHYYWSELDANAEVAAAEGLSPEVAELPESSRLREHALYPLLAQYLLSEEQSVNAMRINEKRSSNRAGSGGNEWLHPDLVGLENLTADWTADVRECVRVLGERRARLWSFEVKLLLNRSNARKCFFQTVSNSSWAHFGYLVAATVEGDGTLKELRMLAAAHGIGVIQLDVENPTESQILIPARERSDIDWDMCNRLSEENSDFADFLGRVRRFHQTGELTAKEWEASA</sequence>
<comment type="caution">
    <text evidence="1">The sequence shown here is derived from an EMBL/GenBank/DDBJ whole genome shotgun (WGS) entry which is preliminary data.</text>
</comment>
<dbReference type="EMBL" id="QJRN01000013">
    <property type="protein sequence ID" value="PYC33465.1"/>
    <property type="molecule type" value="Genomic_DNA"/>
</dbReference>
<evidence type="ECO:0000313" key="1">
    <source>
        <dbReference type="EMBL" id="PYC33465.1"/>
    </source>
</evidence>
<organism evidence="1 2">
    <name type="scientific">Pseudomonas protegens</name>
    <dbReference type="NCBI Taxonomy" id="380021"/>
    <lineage>
        <taxon>Bacteria</taxon>
        <taxon>Pseudomonadati</taxon>
        <taxon>Pseudomonadota</taxon>
        <taxon>Gammaproteobacteria</taxon>
        <taxon>Pseudomonadales</taxon>
        <taxon>Pseudomonadaceae</taxon>
        <taxon>Pseudomonas</taxon>
    </lineage>
</organism>